<keyword evidence="9" id="KW-0051">Antiviral defense</keyword>
<evidence type="ECO:0000256" key="5">
    <source>
        <dbReference type="ARBA" id="ARBA00022741"/>
    </source>
</evidence>
<dbReference type="PROSITE" id="PS51643">
    <property type="entry name" value="HD_CAS3"/>
    <property type="match status" value="1"/>
</dbReference>
<evidence type="ECO:0000256" key="4">
    <source>
        <dbReference type="ARBA" id="ARBA00022723"/>
    </source>
</evidence>
<keyword evidence="13" id="KW-0255">Endonuclease</keyword>
<name>A0A378IIK1_9GAMM</name>
<evidence type="ECO:0000256" key="6">
    <source>
        <dbReference type="ARBA" id="ARBA00022801"/>
    </source>
</evidence>
<keyword evidence="5" id="KW-0547">Nucleotide-binding</keyword>
<evidence type="ECO:0000313" key="12">
    <source>
        <dbReference type="EMBL" id="KTC70103.1"/>
    </source>
</evidence>
<gene>
    <name evidence="12" type="ORF">Lbir_1878</name>
    <name evidence="13" type="ORF">NCTC12437_01781</name>
</gene>
<keyword evidence="14" id="KW-1185">Reference proteome</keyword>
<dbReference type="GO" id="GO:0051607">
    <property type="term" value="P:defense response to virus"/>
    <property type="evidence" value="ECO:0007669"/>
    <property type="project" value="UniProtKB-KW"/>
</dbReference>
<dbReference type="InterPro" id="IPR006474">
    <property type="entry name" value="Helicase_Cas3_CRISPR-ass_core"/>
</dbReference>
<dbReference type="SMART" id="SM00487">
    <property type="entry name" value="DEXDc"/>
    <property type="match status" value="1"/>
</dbReference>
<dbReference type="STRING" id="28083.Lbir_1878"/>
<reference evidence="13 15" key="2">
    <citation type="submission" date="2018-06" db="EMBL/GenBank/DDBJ databases">
        <authorList>
            <consortium name="Pathogen Informatics"/>
            <person name="Doyle S."/>
        </authorList>
    </citation>
    <scope>NUCLEOTIDE SEQUENCE [LARGE SCALE GENOMIC DNA]</scope>
    <source>
        <strain evidence="13 15">NCTC12437</strain>
    </source>
</reference>
<reference evidence="12 14" key="1">
    <citation type="submission" date="2015-11" db="EMBL/GenBank/DDBJ databases">
        <title>Genomic analysis of 38 Legionella species identifies large and diverse effector repertoires.</title>
        <authorList>
            <person name="Burstein D."/>
            <person name="Amaro F."/>
            <person name="Zusman T."/>
            <person name="Lifshitz Z."/>
            <person name="Cohen O."/>
            <person name="Gilbert J.A."/>
            <person name="Pupko T."/>
            <person name="Shuman H.A."/>
            <person name="Segal G."/>
        </authorList>
    </citation>
    <scope>NUCLEOTIDE SEQUENCE [LARGE SCALE GENOMIC DNA]</scope>
    <source>
        <strain evidence="12 14">CDC#1407-AL-14</strain>
    </source>
</reference>
<evidence type="ECO:0000256" key="3">
    <source>
        <dbReference type="ARBA" id="ARBA00022722"/>
    </source>
</evidence>
<dbReference type="SUPFAM" id="SSF52540">
    <property type="entry name" value="P-loop containing nucleoside triphosphate hydrolases"/>
    <property type="match status" value="1"/>
</dbReference>
<dbReference type="Proteomes" id="UP000255066">
    <property type="component" value="Unassembled WGS sequence"/>
</dbReference>
<dbReference type="GO" id="GO:0046872">
    <property type="term" value="F:metal ion binding"/>
    <property type="evidence" value="ECO:0007669"/>
    <property type="project" value="UniProtKB-KW"/>
</dbReference>
<sequence length="745" mass="83580">MEKNISEFYAHSTLRADKSDWQLLSDHLISVGKIAAENASHFHASELAEVAGLLHDLGKYTAEFQQRLCGDSPRVDHATWGAKIAVEKYGNLGKLLAYGIAGHHAGLANGRDARERTSLKERLKKEYPILPVLLDAWKNEITLPSPSQIKPPDQFKPMQGRQFFQFSLFARMLFSCLVDADFIDTEHFYCKINEKQVSRGGYPALGLLQEQLNNHLKRFKADSPVNTIRADILSHVRTQASLSPGLFSLNVPTGGGKTLVSLAFALDHAIQHGLRRIIYVIPYTSIVEQNAAVFREALGEWGEASVLEHHSSFIDNPLKEPQAREKLNYAMENWDAPVIVTTAVQFFESLFADRPSRCRKLHNISNSIVILDEAQTLPLKMLHPCVAVIKELALNYRSSLIMCTATQPALQDKDGFRHGLQNVRELAPEPMRLQEKLKRVQLKHIGTQTDEELLDHLATHKQILCIVNNRRHARALFEGIADLPGACHLTTLMCAKHRAKVLTKVRALLKAGEPCRLVSTSLIEAGVDVDFPLVLRAEAGLDAIAQSAGRCNREGNYAPEKSHVLVFSTGSSWPIPVEIAQFAQAARSVFRKYPGDPLSLLALESYFRELYWQKGDKELGEGLLKLIEDGQLDNLPFETLAKEFRIIDTIMQPVIIPYDEEANGILTQLHYSERCRGFGRKLQPYIVQIPEQGLAALRQTGAVQAVNPEKYDQQFMQLINLDLYNPNFGLNWSNPLFINAENMVI</sequence>
<dbReference type="InterPro" id="IPR014001">
    <property type="entry name" value="Helicase_ATP-bd"/>
</dbReference>
<dbReference type="Pfam" id="PF22590">
    <property type="entry name" value="Cas3-like_C_2"/>
    <property type="match status" value="1"/>
</dbReference>
<feature type="domain" description="Helicase ATP-binding" evidence="10">
    <location>
        <begin position="238"/>
        <end position="425"/>
    </location>
</feature>
<protein>
    <submittedName>
        <fullName evidence="13">CRISPR-associated endonuclease Cas3-HD</fullName>
    </submittedName>
    <submittedName>
        <fullName evidence="12">DEAD/DEAH box helicase</fullName>
    </submittedName>
</protein>
<dbReference type="Gene3D" id="1.10.3210.30">
    <property type="match status" value="1"/>
</dbReference>
<evidence type="ECO:0000313" key="15">
    <source>
        <dbReference type="Proteomes" id="UP000255066"/>
    </source>
</evidence>
<evidence type="ECO:0000256" key="8">
    <source>
        <dbReference type="ARBA" id="ARBA00022840"/>
    </source>
</evidence>
<dbReference type="PROSITE" id="PS51192">
    <property type="entry name" value="HELICASE_ATP_BIND_1"/>
    <property type="match status" value="1"/>
</dbReference>
<evidence type="ECO:0000259" key="10">
    <source>
        <dbReference type="PROSITE" id="PS51192"/>
    </source>
</evidence>
<dbReference type="InterPro" id="IPR011545">
    <property type="entry name" value="DEAD/DEAH_box_helicase_dom"/>
</dbReference>
<dbReference type="GO" id="GO:0005524">
    <property type="term" value="F:ATP binding"/>
    <property type="evidence" value="ECO:0007669"/>
    <property type="project" value="UniProtKB-KW"/>
</dbReference>
<dbReference type="Pfam" id="PF00270">
    <property type="entry name" value="DEAD"/>
    <property type="match status" value="1"/>
</dbReference>
<dbReference type="Pfam" id="PF01966">
    <property type="entry name" value="HD"/>
    <property type="match status" value="1"/>
</dbReference>
<dbReference type="EMBL" id="UGNW01000001">
    <property type="protein sequence ID" value="STX32004.1"/>
    <property type="molecule type" value="Genomic_DNA"/>
</dbReference>
<dbReference type="InterPro" id="IPR027417">
    <property type="entry name" value="P-loop_NTPase"/>
</dbReference>
<dbReference type="SUPFAM" id="SSF109604">
    <property type="entry name" value="HD-domain/PDEase-like"/>
    <property type="match status" value="1"/>
</dbReference>
<dbReference type="InterPro" id="IPR006674">
    <property type="entry name" value="HD_domain"/>
</dbReference>
<dbReference type="InterPro" id="IPR006483">
    <property type="entry name" value="CRISPR-assoc_Cas3_HD"/>
</dbReference>
<keyword evidence="7 12" id="KW-0347">Helicase</keyword>
<dbReference type="CDD" id="cd09641">
    <property type="entry name" value="Cas3''_I"/>
    <property type="match status" value="1"/>
</dbReference>
<evidence type="ECO:0000256" key="1">
    <source>
        <dbReference type="ARBA" id="ARBA00006847"/>
    </source>
</evidence>
<dbReference type="AlphaFoldDB" id="A0A378IIK1"/>
<dbReference type="NCBIfam" id="TIGR01596">
    <property type="entry name" value="cas3_HD"/>
    <property type="match status" value="1"/>
</dbReference>
<dbReference type="Gene3D" id="3.40.50.300">
    <property type="entry name" value="P-loop containing nucleotide triphosphate hydrolases"/>
    <property type="match status" value="2"/>
</dbReference>
<dbReference type="InterPro" id="IPR054712">
    <property type="entry name" value="Cas3-like_dom"/>
</dbReference>
<keyword evidence="3" id="KW-0540">Nuclease</keyword>
<dbReference type="InterPro" id="IPR038257">
    <property type="entry name" value="CRISPR-assoc_Cas3_HD_sf"/>
</dbReference>
<dbReference type="CDD" id="cd17930">
    <property type="entry name" value="DEXHc_cas3"/>
    <property type="match status" value="1"/>
</dbReference>
<comment type="similarity">
    <text evidence="2">In the central section; belongs to the CRISPR-associated helicase Cas3 family.</text>
</comment>
<proteinExistence type="inferred from homology"/>
<keyword evidence="4" id="KW-0479">Metal-binding</keyword>
<accession>A0A378IIK1</accession>
<dbReference type="GO" id="GO:0004519">
    <property type="term" value="F:endonuclease activity"/>
    <property type="evidence" value="ECO:0007669"/>
    <property type="project" value="UniProtKB-KW"/>
</dbReference>
<dbReference type="EMBL" id="LNXT01000031">
    <property type="protein sequence ID" value="KTC70103.1"/>
    <property type="molecule type" value="Genomic_DNA"/>
</dbReference>
<dbReference type="NCBIfam" id="TIGR01587">
    <property type="entry name" value="cas3_core"/>
    <property type="match status" value="1"/>
</dbReference>
<feature type="domain" description="HD Cas3-type" evidence="11">
    <location>
        <begin position="17"/>
        <end position="183"/>
    </location>
</feature>
<dbReference type="Proteomes" id="UP000054735">
    <property type="component" value="Unassembled WGS sequence"/>
</dbReference>
<evidence type="ECO:0000256" key="9">
    <source>
        <dbReference type="ARBA" id="ARBA00023118"/>
    </source>
</evidence>
<dbReference type="RefSeq" id="WP_058523908.1">
    <property type="nucleotide sequence ID" value="NZ_CAAAHV010000040.1"/>
</dbReference>
<organism evidence="13 15">
    <name type="scientific">Legionella birminghamensis</name>
    <dbReference type="NCBI Taxonomy" id="28083"/>
    <lineage>
        <taxon>Bacteria</taxon>
        <taxon>Pseudomonadati</taxon>
        <taxon>Pseudomonadota</taxon>
        <taxon>Gammaproteobacteria</taxon>
        <taxon>Legionellales</taxon>
        <taxon>Legionellaceae</taxon>
        <taxon>Legionella</taxon>
    </lineage>
</organism>
<evidence type="ECO:0000313" key="14">
    <source>
        <dbReference type="Proteomes" id="UP000054735"/>
    </source>
</evidence>
<keyword evidence="6" id="KW-0378">Hydrolase</keyword>
<evidence type="ECO:0000256" key="7">
    <source>
        <dbReference type="ARBA" id="ARBA00022806"/>
    </source>
</evidence>
<comment type="similarity">
    <text evidence="1">In the N-terminal section; belongs to the CRISPR-associated nuclease Cas3-HD family.</text>
</comment>
<evidence type="ECO:0000259" key="11">
    <source>
        <dbReference type="PROSITE" id="PS51643"/>
    </source>
</evidence>
<dbReference type="GO" id="GO:0004386">
    <property type="term" value="F:helicase activity"/>
    <property type="evidence" value="ECO:0007669"/>
    <property type="project" value="UniProtKB-KW"/>
</dbReference>
<dbReference type="OrthoDB" id="9810236at2"/>
<dbReference type="GO" id="GO:0016787">
    <property type="term" value="F:hydrolase activity"/>
    <property type="evidence" value="ECO:0007669"/>
    <property type="project" value="UniProtKB-KW"/>
</dbReference>
<evidence type="ECO:0000256" key="2">
    <source>
        <dbReference type="ARBA" id="ARBA00009046"/>
    </source>
</evidence>
<dbReference type="GO" id="GO:0003676">
    <property type="term" value="F:nucleic acid binding"/>
    <property type="evidence" value="ECO:0007669"/>
    <property type="project" value="InterPro"/>
</dbReference>
<evidence type="ECO:0000313" key="13">
    <source>
        <dbReference type="EMBL" id="STX32004.1"/>
    </source>
</evidence>
<keyword evidence="8" id="KW-0067">ATP-binding</keyword>